<proteinExistence type="predicted"/>
<evidence type="ECO:0000313" key="2">
    <source>
        <dbReference type="Proteomes" id="UP001054945"/>
    </source>
</evidence>
<keyword evidence="2" id="KW-1185">Reference proteome</keyword>
<protein>
    <submittedName>
        <fullName evidence="1">Uncharacterized protein</fullName>
    </submittedName>
</protein>
<name>A0AAV4QBP0_CAEEX</name>
<gene>
    <name evidence="1" type="ORF">CEXT_459301</name>
</gene>
<dbReference type="EMBL" id="BPLR01005872">
    <property type="protein sequence ID" value="GIY05724.1"/>
    <property type="molecule type" value="Genomic_DNA"/>
</dbReference>
<dbReference type="Proteomes" id="UP001054945">
    <property type="component" value="Unassembled WGS sequence"/>
</dbReference>
<sequence length="113" mass="12271">MALSVSLFANLLDRIPSGQFENDACATTCGFRFSQVTEEVSPPLDPPLLPAAKEGFNYNHCQNPFFFVMADSYPGNEINQLSSTDDDALCPKLYLQQKKGCATISTPVATGCQ</sequence>
<reference evidence="1 2" key="1">
    <citation type="submission" date="2021-06" db="EMBL/GenBank/DDBJ databases">
        <title>Caerostris extrusa draft genome.</title>
        <authorList>
            <person name="Kono N."/>
            <person name="Arakawa K."/>
        </authorList>
    </citation>
    <scope>NUCLEOTIDE SEQUENCE [LARGE SCALE GENOMIC DNA]</scope>
</reference>
<organism evidence="1 2">
    <name type="scientific">Caerostris extrusa</name>
    <name type="common">Bark spider</name>
    <name type="synonym">Caerostris bankana</name>
    <dbReference type="NCBI Taxonomy" id="172846"/>
    <lineage>
        <taxon>Eukaryota</taxon>
        <taxon>Metazoa</taxon>
        <taxon>Ecdysozoa</taxon>
        <taxon>Arthropoda</taxon>
        <taxon>Chelicerata</taxon>
        <taxon>Arachnida</taxon>
        <taxon>Araneae</taxon>
        <taxon>Araneomorphae</taxon>
        <taxon>Entelegynae</taxon>
        <taxon>Araneoidea</taxon>
        <taxon>Araneidae</taxon>
        <taxon>Caerostris</taxon>
    </lineage>
</organism>
<evidence type="ECO:0000313" key="1">
    <source>
        <dbReference type="EMBL" id="GIY05724.1"/>
    </source>
</evidence>
<accession>A0AAV4QBP0</accession>
<comment type="caution">
    <text evidence="1">The sequence shown here is derived from an EMBL/GenBank/DDBJ whole genome shotgun (WGS) entry which is preliminary data.</text>
</comment>
<dbReference type="AlphaFoldDB" id="A0AAV4QBP0"/>